<reference evidence="2" key="1">
    <citation type="submission" date="2019-05" db="EMBL/GenBank/DDBJ databases">
        <title>Annotation for the trematode Fasciolopsis buski.</title>
        <authorList>
            <person name="Choi Y.-J."/>
        </authorList>
    </citation>
    <scope>NUCLEOTIDE SEQUENCE</scope>
    <source>
        <strain evidence="2">HT</strain>
        <tissue evidence="2">Whole worm</tissue>
    </source>
</reference>
<protein>
    <submittedName>
        <fullName evidence="2">Beta LACTamase domain containing family member</fullName>
    </submittedName>
</protein>
<dbReference type="InterPro" id="IPR012338">
    <property type="entry name" value="Beta-lactam/transpept-like"/>
</dbReference>
<dbReference type="EMBL" id="LUCM01008086">
    <property type="protein sequence ID" value="KAA0188982.1"/>
    <property type="molecule type" value="Genomic_DNA"/>
</dbReference>
<organism evidence="2 3">
    <name type="scientific">Fasciolopsis buskii</name>
    <dbReference type="NCBI Taxonomy" id="27845"/>
    <lineage>
        <taxon>Eukaryota</taxon>
        <taxon>Metazoa</taxon>
        <taxon>Spiralia</taxon>
        <taxon>Lophotrochozoa</taxon>
        <taxon>Platyhelminthes</taxon>
        <taxon>Trematoda</taxon>
        <taxon>Digenea</taxon>
        <taxon>Plagiorchiida</taxon>
        <taxon>Echinostomata</taxon>
        <taxon>Echinostomatoidea</taxon>
        <taxon>Fasciolidae</taxon>
        <taxon>Fasciolopsis</taxon>
    </lineage>
</organism>
<dbReference type="Pfam" id="PF00144">
    <property type="entry name" value="Beta-lactamase"/>
    <property type="match status" value="2"/>
</dbReference>
<dbReference type="Proteomes" id="UP000728185">
    <property type="component" value="Unassembled WGS sequence"/>
</dbReference>
<proteinExistence type="predicted"/>
<gene>
    <name evidence="2" type="ORF">FBUS_08571</name>
</gene>
<feature type="domain" description="Beta-lactamase-related" evidence="1">
    <location>
        <begin position="46"/>
        <end position="221"/>
    </location>
</feature>
<dbReference type="GO" id="GO:0008233">
    <property type="term" value="F:peptidase activity"/>
    <property type="evidence" value="ECO:0007669"/>
    <property type="project" value="TreeGrafter"/>
</dbReference>
<accession>A0A8E0VHR9</accession>
<dbReference type="GO" id="GO:0005739">
    <property type="term" value="C:mitochondrion"/>
    <property type="evidence" value="ECO:0007669"/>
    <property type="project" value="TreeGrafter"/>
</dbReference>
<dbReference type="PANTHER" id="PTHR46520:SF1">
    <property type="entry name" value="SERINE BETA-LACTAMASE-LIKE PROTEIN LACTB, MITOCHONDRIAL"/>
    <property type="match status" value="1"/>
</dbReference>
<evidence type="ECO:0000259" key="1">
    <source>
        <dbReference type="Pfam" id="PF00144"/>
    </source>
</evidence>
<dbReference type="OrthoDB" id="5946976at2759"/>
<feature type="domain" description="Beta-lactamase-related" evidence="1">
    <location>
        <begin position="254"/>
        <end position="438"/>
    </location>
</feature>
<sequence length="472" mass="52212">MRHPAPWAIAAAVVSAVPACYHGKRKPDEQPLDFTKTANPHRLATDLILQYKEKNACPGMSVCVSVGGKTVYSKGFGFADVEQLVRVRENTVFRIASISKSFTSLLVGRLLDQKKLTVDDDVRTYVPEFPQKMVNGKYAQIPIRTLLNHTSGIRSYHKEGDGKGQAAYPEMLLNKRFSSSLEACRLFQDDPLVHSPGQKYLYSTYAFTLLSAAIERVSAQSGPIFSLPAEPAEGGKTKMDSIPSWAKIDTQLCRLFRFLGLRDTFLEYHEKMTPFRSKQYRRKANGVLENTPTVDNSYKWAGGGILSTAPDLVRVANHLANIYMGRLHSRGVITRDTLTTLWHAYPVNSEGVWQPGLGWFLSRRSGGSISERNICPDRLFVLHTGGAVGSTTALLLSLPCCPIADTDQPEHGDPEEFTTAMSRAPPVCVAVLTNLEDSSEISQLAVSLAEVFTEDAVRRIKRDDGSCFAQQH</sequence>
<keyword evidence="3" id="KW-1185">Reference proteome</keyword>
<dbReference type="GO" id="GO:0019216">
    <property type="term" value="P:regulation of lipid metabolic process"/>
    <property type="evidence" value="ECO:0007669"/>
    <property type="project" value="TreeGrafter"/>
</dbReference>
<evidence type="ECO:0000313" key="2">
    <source>
        <dbReference type="EMBL" id="KAA0188982.1"/>
    </source>
</evidence>
<dbReference type="PANTHER" id="PTHR46520">
    <property type="entry name" value="SERINE BETA-LACTAMASE-LIKE PROTEIN LACTB, MITOCHONDRIAL"/>
    <property type="match status" value="1"/>
</dbReference>
<dbReference type="AlphaFoldDB" id="A0A8E0VHR9"/>
<dbReference type="SUPFAM" id="SSF56601">
    <property type="entry name" value="beta-lactamase/transpeptidase-like"/>
    <property type="match status" value="1"/>
</dbReference>
<dbReference type="InterPro" id="IPR052794">
    <property type="entry name" value="Mito_Ser_Protease_LACTB"/>
</dbReference>
<evidence type="ECO:0000313" key="3">
    <source>
        <dbReference type="Proteomes" id="UP000728185"/>
    </source>
</evidence>
<comment type="caution">
    <text evidence="2">The sequence shown here is derived from an EMBL/GenBank/DDBJ whole genome shotgun (WGS) entry which is preliminary data.</text>
</comment>
<dbReference type="InterPro" id="IPR001466">
    <property type="entry name" value="Beta-lactam-related"/>
</dbReference>
<dbReference type="GO" id="GO:0006508">
    <property type="term" value="P:proteolysis"/>
    <property type="evidence" value="ECO:0007669"/>
    <property type="project" value="TreeGrafter"/>
</dbReference>
<dbReference type="Gene3D" id="3.40.710.10">
    <property type="entry name" value="DD-peptidase/beta-lactamase superfamily"/>
    <property type="match status" value="2"/>
</dbReference>
<name>A0A8E0VHR9_9TREM</name>